<reference evidence="2" key="1">
    <citation type="journal article" date="2014" name="Front. Microbiol.">
        <title>High frequency of phylogenetically diverse reductive dehalogenase-homologous genes in deep subseafloor sedimentary metagenomes.</title>
        <authorList>
            <person name="Kawai M."/>
            <person name="Futagami T."/>
            <person name="Toyoda A."/>
            <person name="Takaki Y."/>
            <person name="Nishi S."/>
            <person name="Hori S."/>
            <person name="Arai W."/>
            <person name="Tsubouchi T."/>
            <person name="Morono Y."/>
            <person name="Uchiyama I."/>
            <person name="Ito T."/>
            <person name="Fujiyama A."/>
            <person name="Inagaki F."/>
            <person name="Takami H."/>
        </authorList>
    </citation>
    <scope>NUCLEOTIDE SEQUENCE</scope>
    <source>
        <strain evidence="2">Expedition CK06-06</strain>
    </source>
</reference>
<gene>
    <name evidence="2" type="ORF">S12H4_30396</name>
</gene>
<accession>X1TQ72</accession>
<comment type="caution">
    <text evidence="2">The sequence shown here is derived from an EMBL/GenBank/DDBJ whole genome shotgun (WGS) entry which is preliminary data.</text>
</comment>
<dbReference type="AlphaFoldDB" id="X1TQ72"/>
<protein>
    <submittedName>
        <fullName evidence="2">Uncharacterized protein</fullName>
    </submittedName>
</protein>
<sequence>MMWKIWIIKFLYYLFFGIIFLIAVFIFLEMMDIGFYKEYFGDFIYNMIDKLNF</sequence>
<keyword evidence="1" id="KW-0812">Transmembrane</keyword>
<organism evidence="2">
    <name type="scientific">marine sediment metagenome</name>
    <dbReference type="NCBI Taxonomy" id="412755"/>
    <lineage>
        <taxon>unclassified sequences</taxon>
        <taxon>metagenomes</taxon>
        <taxon>ecological metagenomes</taxon>
    </lineage>
</organism>
<dbReference type="EMBL" id="BARW01017626">
    <property type="protein sequence ID" value="GAI89735.1"/>
    <property type="molecule type" value="Genomic_DNA"/>
</dbReference>
<keyword evidence="1" id="KW-1133">Transmembrane helix</keyword>
<evidence type="ECO:0000256" key="1">
    <source>
        <dbReference type="SAM" id="Phobius"/>
    </source>
</evidence>
<proteinExistence type="predicted"/>
<evidence type="ECO:0000313" key="2">
    <source>
        <dbReference type="EMBL" id="GAI89735.1"/>
    </source>
</evidence>
<feature type="transmembrane region" description="Helical" evidence="1">
    <location>
        <begin position="6"/>
        <end position="28"/>
    </location>
</feature>
<keyword evidence="1" id="KW-0472">Membrane</keyword>
<name>X1TQ72_9ZZZZ</name>